<accession>A0ABU9VRV6</accession>
<dbReference type="NCBIfam" id="NF005748">
    <property type="entry name" value="PRK07572.1"/>
    <property type="match status" value="1"/>
</dbReference>
<dbReference type="RefSeq" id="WP_343184256.1">
    <property type="nucleotide sequence ID" value="NZ_JBCITM010000001.1"/>
</dbReference>
<dbReference type="SUPFAM" id="SSF51338">
    <property type="entry name" value="Composite domain of metallo-dependent hydrolases"/>
    <property type="match status" value="1"/>
</dbReference>
<dbReference type="NCBIfam" id="NF006685">
    <property type="entry name" value="PRK09230.1"/>
    <property type="match status" value="1"/>
</dbReference>
<dbReference type="Pfam" id="PF07969">
    <property type="entry name" value="Amidohydro_3"/>
    <property type="match status" value="1"/>
</dbReference>
<evidence type="ECO:0000259" key="1">
    <source>
        <dbReference type="Pfam" id="PF07969"/>
    </source>
</evidence>
<dbReference type="InterPro" id="IPR032466">
    <property type="entry name" value="Metal_Hydrolase"/>
</dbReference>
<evidence type="ECO:0000313" key="3">
    <source>
        <dbReference type="Proteomes" id="UP001407405"/>
    </source>
</evidence>
<gene>
    <name evidence="2" type="primary">codA</name>
    <name evidence="2" type="ORF">AAIG11_00150</name>
</gene>
<dbReference type="SUPFAM" id="SSF51556">
    <property type="entry name" value="Metallo-dependent hydrolases"/>
    <property type="match status" value="1"/>
</dbReference>
<dbReference type="InterPro" id="IPR013108">
    <property type="entry name" value="Amidohydro_3"/>
</dbReference>
<dbReference type="PANTHER" id="PTHR32027:SF0">
    <property type="entry name" value="CYTOSINE DEAMINASE"/>
    <property type="match status" value="1"/>
</dbReference>
<feature type="domain" description="Amidohydrolase 3" evidence="1">
    <location>
        <begin position="47"/>
        <end position="408"/>
    </location>
</feature>
<dbReference type="PANTHER" id="PTHR32027">
    <property type="entry name" value="CYTOSINE DEAMINASE"/>
    <property type="match status" value="1"/>
</dbReference>
<proteinExistence type="predicted"/>
<keyword evidence="3" id="KW-1185">Reference proteome</keyword>
<dbReference type="Gene3D" id="2.30.40.10">
    <property type="entry name" value="Urease, subunit C, domain 1"/>
    <property type="match status" value="1"/>
</dbReference>
<dbReference type="InterPro" id="IPR052349">
    <property type="entry name" value="Metallo-hydrolase_Enzymes"/>
</dbReference>
<dbReference type="InterPro" id="IPR011059">
    <property type="entry name" value="Metal-dep_hydrolase_composite"/>
</dbReference>
<dbReference type="EMBL" id="JBCITM010000001">
    <property type="protein sequence ID" value="MEN1758869.1"/>
    <property type="molecule type" value="Genomic_DNA"/>
</dbReference>
<organism evidence="2 3">
    <name type="scientific">Anoxynatronum sibiricum</name>
    <dbReference type="NCBI Taxonomy" id="210623"/>
    <lineage>
        <taxon>Bacteria</taxon>
        <taxon>Bacillati</taxon>
        <taxon>Bacillota</taxon>
        <taxon>Clostridia</taxon>
        <taxon>Eubacteriales</taxon>
        <taxon>Clostridiaceae</taxon>
        <taxon>Anoxynatronum</taxon>
    </lineage>
</organism>
<name>A0ABU9VRV6_9CLOT</name>
<sequence length="431" mass="48288">MRNQLIIKNAKLRDRDQLVHIAVDQGLICQISTYDETDAHEPIEAHEIVDARGALVVPAFVQPHVHLDSALTAGEPRENVSGTLYEAIHIWSCRQQQITREDVAARALKSIRWHVGQGALFIRSHVDICDQDLTAVKALLEVKEQVAPQVQLQLVAFPQEGIMDYPQALELMEEALKMGVDGVGGTPHLEFTREEGIESINRVFDLAEKYDCFVDIHCDETDDDQSRFLEHVALQAYRRGYGPRTTAGHTTAMHSYNHAYADKVLNLAQRANLNFVANPLSNTSLMGRFDSYPKRRGITRVREILEKDLNISLGHDNIMDPFYGLGMASMLQVANMCAHVCQMTGSLEMKHVFDMITLNGAKTLQIEDVYGLEVGKPANLVLLDARNEMDAIRRMTTATKVISLGRVVASTEPVRTRVMVGSDEEIIDYQK</sequence>
<dbReference type="Proteomes" id="UP001407405">
    <property type="component" value="Unassembled WGS sequence"/>
</dbReference>
<dbReference type="Gene3D" id="3.20.20.140">
    <property type="entry name" value="Metal-dependent hydrolases"/>
    <property type="match status" value="1"/>
</dbReference>
<reference evidence="2 3" key="1">
    <citation type="submission" date="2024-04" db="EMBL/GenBank/DDBJ databases">
        <title>Genome sequencing and metabolic network reconstruction of aminoacids and betaine degradation by Anoxynatronum sibiricum.</title>
        <authorList>
            <person name="Detkova E.N."/>
            <person name="Boltjanskaja Y.V."/>
            <person name="Mardanov A.V."/>
            <person name="Kevbrin V."/>
        </authorList>
    </citation>
    <scope>NUCLEOTIDE SEQUENCE [LARGE SCALE GENOMIC DNA]</scope>
    <source>
        <strain evidence="2 3">Z-7981</strain>
    </source>
</reference>
<evidence type="ECO:0000313" key="2">
    <source>
        <dbReference type="EMBL" id="MEN1758869.1"/>
    </source>
</evidence>
<protein>
    <submittedName>
        <fullName evidence="2">Cytosine deaminase</fullName>
    </submittedName>
</protein>
<dbReference type="CDD" id="cd01293">
    <property type="entry name" value="Bact_CD"/>
    <property type="match status" value="1"/>
</dbReference>
<comment type="caution">
    <text evidence="2">The sequence shown here is derived from an EMBL/GenBank/DDBJ whole genome shotgun (WGS) entry which is preliminary data.</text>
</comment>